<dbReference type="RefSeq" id="WP_057894671.1">
    <property type="nucleotide sequence ID" value="NZ_AYZQ01000003.1"/>
</dbReference>
<accession>A0A0R2AW98</accession>
<evidence type="ECO:0008006" key="5">
    <source>
        <dbReference type="Google" id="ProtNLM"/>
    </source>
</evidence>
<organism evidence="3 4">
    <name type="scientific">Lacticaseibacillus brantae DSM 23927</name>
    <dbReference type="NCBI Taxonomy" id="1423727"/>
    <lineage>
        <taxon>Bacteria</taxon>
        <taxon>Bacillati</taxon>
        <taxon>Bacillota</taxon>
        <taxon>Bacilli</taxon>
        <taxon>Lactobacillales</taxon>
        <taxon>Lactobacillaceae</taxon>
        <taxon>Lacticaseibacillus</taxon>
    </lineage>
</organism>
<comment type="caution">
    <text evidence="3">The sequence shown here is derived from an EMBL/GenBank/DDBJ whole genome shotgun (WGS) entry which is preliminary data.</text>
</comment>
<evidence type="ECO:0000313" key="3">
    <source>
        <dbReference type="EMBL" id="KRM71726.1"/>
    </source>
</evidence>
<dbReference type="Proteomes" id="UP000051672">
    <property type="component" value="Unassembled WGS sequence"/>
</dbReference>
<name>A0A0R2AW98_9LACO</name>
<feature type="signal peptide" evidence="2">
    <location>
        <begin position="1"/>
        <end position="25"/>
    </location>
</feature>
<dbReference type="AlphaFoldDB" id="A0A0R2AW98"/>
<feature type="region of interest" description="Disordered" evidence="1">
    <location>
        <begin position="159"/>
        <end position="205"/>
    </location>
</feature>
<protein>
    <recommendedName>
        <fullName evidence="5">Lipoprotein</fullName>
    </recommendedName>
</protein>
<sequence length="276" mass="29855">MKNQIRAILGLSVILFLGGCQPKQAAPTHTSSSSSSVVVKKAPTVVTAKTLQTNEQSQVTAAIYYGAGTFKTSAWQEMQREIHTSLVIHKAAGDDPIQYQVAMTNNVIIGYTPAKTKITLCSDNAQVGAITIKKLATYVDKHFTKSAWRKAVKKTTIVQETAPTSSSSSQAASSASHQQTAAASSNDATSASNDQSAASSDDSDKPLTLAQANAIMKPYFQSVYNGKADGYTFAQLKSEKLSDEIWIYRTPDQNYFWYVQAGGVYSPRQNHVLLEQ</sequence>
<evidence type="ECO:0000313" key="4">
    <source>
        <dbReference type="Proteomes" id="UP000051672"/>
    </source>
</evidence>
<proteinExistence type="predicted"/>
<evidence type="ECO:0000256" key="1">
    <source>
        <dbReference type="SAM" id="MobiDB-lite"/>
    </source>
</evidence>
<dbReference type="STRING" id="1423727.FC34_GL001385"/>
<dbReference type="EMBL" id="AYZQ01000003">
    <property type="protein sequence ID" value="KRM71726.1"/>
    <property type="molecule type" value="Genomic_DNA"/>
</dbReference>
<reference evidence="3 4" key="1">
    <citation type="journal article" date="2015" name="Genome Announc.">
        <title>Expanding the biotechnology potential of lactobacilli through comparative genomics of 213 strains and associated genera.</title>
        <authorList>
            <person name="Sun Z."/>
            <person name="Harris H.M."/>
            <person name="McCann A."/>
            <person name="Guo C."/>
            <person name="Argimon S."/>
            <person name="Zhang W."/>
            <person name="Yang X."/>
            <person name="Jeffery I.B."/>
            <person name="Cooney J.C."/>
            <person name="Kagawa T.F."/>
            <person name="Liu W."/>
            <person name="Song Y."/>
            <person name="Salvetti E."/>
            <person name="Wrobel A."/>
            <person name="Rasinkangas P."/>
            <person name="Parkhill J."/>
            <person name="Rea M.C."/>
            <person name="O'Sullivan O."/>
            <person name="Ritari J."/>
            <person name="Douillard F.P."/>
            <person name="Paul Ross R."/>
            <person name="Yang R."/>
            <person name="Briner A.E."/>
            <person name="Felis G.E."/>
            <person name="de Vos W.M."/>
            <person name="Barrangou R."/>
            <person name="Klaenhammer T.R."/>
            <person name="Caufield P.W."/>
            <person name="Cui Y."/>
            <person name="Zhang H."/>
            <person name="O'Toole P.W."/>
        </authorList>
    </citation>
    <scope>NUCLEOTIDE SEQUENCE [LARGE SCALE GENOMIC DNA]</scope>
    <source>
        <strain evidence="3 4">DSM 23927</strain>
    </source>
</reference>
<feature type="compositionally biased region" description="Low complexity" evidence="1">
    <location>
        <begin position="161"/>
        <end position="200"/>
    </location>
</feature>
<dbReference type="PROSITE" id="PS51257">
    <property type="entry name" value="PROKAR_LIPOPROTEIN"/>
    <property type="match status" value="1"/>
</dbReference>
<gene>
    <name evidence="3" type="ORF">FC34_GL001385</name>
</gene>
<dbReference type="PATRIC" id="fig|1423727.3.peg.1405"/>
<keyword evidence="2" id="KW-0732">Signal</keyword>
<keyword evidence="4" id="KW-1185">Reference proteome</keyword>
<evidence type="ECO:0000256" key="2">
    <source>
        <dbReference type="SAM" id="SignalP"/>
    </source>
</evidence>
<feature type="chain" id="PRO_5006415055" description="Lipoprotein" evidence="2">
    <location>
        <begin position="26"/>
        <end position="276"/>
    </location>
</feature>